<name>J3MYC6_ORYBR</name>
<reference evidence="2" key="1">
    <citation type="journal article" date="2013" name="Nat. Commun.">
        <title>Whole-genome sequencing of Oryza brachyantha reveals mechanisms underlying Oryza genome evolution.</title>
        <authorList>
            <person name="Chen J."/>
            <person name="Huang Q."/>
            <person name="Gao D."/>
            <person name="Wang J."/>
            <person name="Lang Y."/>
            <person name="Liu T."/>
            <person name="Li B."/>
            <person name="Bai Z."/>
            <person name="Luis Goicoechea J."/>
            <person name="Liang C."/>
            <person name="Chen C."/>
            <person name="Zhang W."/>
            <person name="Sun S."/>
            <person name="Liao Y."/>
            <person name="Zhang X."/>
            <person name="Yang L."/>
            <person name="Song C."/>
            <person name="Wang M."/>
            <person name="Shi J."/>
            <person name="Liu G."/>
            <person name="Liu J."/>
            <person name="Zhou H."/>
            <person name="Zhou W."/>
            <person name="Yu Q."/>
            <person name="An N."/>
            <person name="Chen Y."/>
            <person name="Cai Q."/>
            <person name="Wang B."/>
            <person name="Liu B."/>
            <person name="Min J."/>
            <person name="Huang Y."/>
            <person name="Wu H."/>
            <person name="Li Z."/>
            <person name="Zhang Y."/>
            <person name="Yin Y."/>
            <person name="Song W."/>
            <person name="Jiang J."/>
            <person name="Jackson S.A."/>
            <person name="Wing R.A."/>
            <person name="Wang J."/>
            <person name="Chen M."/>
        </authorList>
    </citation>
    <scope>NUCLEOTIDE SEQUENCE [LARGE SCALE GENOMIC DNA]</scope>
    <source>
        <strain evidence="2">cv. IRGC 101232</strain>
    </source>
</reference>
<evidence type="ECO:0000256" key="1">
    <source>
        <dbReference type="SAM" id="MobiDB-lite"/>
    </source>
</evidence>
<proteinExistence type="predicted"/>
<dbReference type="Proteomes" id="UP000006038">
    <property type="component" value="Chromosome 9"/>
</dbReference>
<feature type="region of interest" description="Disordered" evidence="1">
    <location>
        <begin position="92"/>
        <end position="143"/>
    </location>
</feature>
<evidence type="ECO:0000313" key="2">
    <source>
        <dbReference type="EnsemblPlants" id="OB09G20050.1"/>
    </source>
</evidence>
<sequence>MLHALSCREHAQAFYVVLLPIMHSFTILSCSCRVQSAAAVLKIGRGARLCCLSDHVAMAKKHRSFSEFQSSREYCAATSCLTRGKRRRFRGGEAAPWPVEARGSAEPKQVHVADRCQRGESRSVIRKKKPTPAPHVAPGPTEQ</sequence>
<dbReference type="AlphaFoldDB" id="J3MYC6"/>
<accession>J3MYC6</accession>
<organism evidence="2">
    <name type="scientific">Oryza brachyantha</name>
    <name type="common">malo sina</name>
    <dbReference type="NCBI Taxonomy" id="4533"/>
    <lineage>
        <taxon>Eukaryota</taxon>
        <taxon>Viridiplantae</taxon>
        <taxon>Streptophyta</taxon>
        <taxon>Embryophyta</taxon>
        <taxon>Tracheophyta</taxon>
        <taxon>Spermatophyta</taxon>
        <taxon>Magnoliopsida</taxon>
        <taxon>Liliopsida</taxon>
        <taxon>Poales</taxon>
        <taxon>Poaceae</taxon>
        <taxon>BOP clade</taxon>
        <taxon>Oryzoideae</taxon>
        <taxon>Oryzeae</taxon>
        <taxon>Oryzinae</taxon>
        <taxon>Oryza</taxon>
    </lineage>
</organism>
<feature type="compositionally biased region" description="Basic and acidic residues" evidence="1">
    <location>
        <begin position="103"/>
        <end position="123"/>
    </location>
</feature>
<evidence type="ECO:0000313" key="3">
    <source>
        <dbReference type="Proteomes" id="UP000006038"/>
    </source>
</evidence>
<reference evidence="2" key="2">
    <citation type="submission" date="2013-04" db="UniProtKB">
        <authorList>
            <consortium name="EnsemblPlants"/>
        </authorList>
    </citation>
    <scope>IDENTIFICATION</scope>
</reference>
<keyword evidence="3" id="KW-1185">Reference proteome</keyword>
<dbReference type="Gramene" id="OB09G20050.1">
    <property type="protein sequence ID" value="OB09G20050.1"/>
    <property type="gene ID" value="OB09G20050"/>
</dbReference>
<protein>
    <submittedName>
        <fullName evidence="2">Uncharacterized protein</fullName>
    </submittedName>
</protein>
<dbReference type="EnsemblPlants" id="OB09G20050.1">
    <property type="protein sequence ID" value="OB09G20050.1"/>
    <property type="gene ID" value="OB09G20050"/>
</dbReference>
<dbReference type="HOGENOM" id="CLU_1809199_0_0_1"/>